<sequence length="334" mass="38900">MHQGKLLIDATCAPSDIAFPTDLTLLNRSREKLETMIDTMHEERLKPAIKPRTYRKKARKQYLSVSKQKRPGKKKVCRAMKQQLNHVKRDLNHIAKLAEEVGLSVLSRQEYRDLLVIQELYRQQLAMYQSKQNRIDNRIVSIEQPHVRPIVRGKAHTSVEFGAKMSVVMKDGWTFLDRLEWDSYHEGHDLQRAVMTYRDRYGCFPEAVLADRIYATRENRRFCKENGIRLSGPRLGRPPKHESVEDKQVAYQDACERNAIEAKFGEGKRSYGLGLIRARLKETSETVIALQILNLNLSKVLRDLPSFFIFILGARIRDYFTDLQSTNNDEWVIQ</sequence>
<dbReference type="KEGG" id="bse:Bsel_2880"/>
<dbReference type="Pfam" id="PF13586">
    <property type="entry name" value="DDE_Tnp_1_2"/>
    <property type="match status" value="1"/>
</dbReference>
<protein>
    <submittedName>
        <fullName evidence="2">Transposase IS4 family protein</fullName>
    </submittedName>
</protein>
<gene>
    <name evidence="2" type="ordered locus">Bsel_2880</name>
</gene>
<organism evidence="2 3">
    <name type="scientific">Bacillus selenitireducens (strain ATCC 700615 / DSM 15326 / MLS10)</name>
    <dbReference type="NCBI Taxonomy" id="439292"/>
    <lineage>
        <taxon>Bacteria</taxon>
        <taxon>Bacillati</taxon>
        <taxon>Bacillota</taxon>
        <taxon>Bacilli</taxon>
        <taxon>Bacillales</taxon>
        <taxon>Bacillaceae</taxon>
        <taxon>Salisediminibacterium</taxon>
    </lineage>
</organism>
<dbReference type="AlphaFoldDB" id="D6XZ84"/>
<dbReference type="eggNOG" id="COG3039">
    <property type="taxonomic scope" value="Bacteria"/>
</dbReference>
<dbReference type="STRING" id="439292.Bsel_2880"/>
<dbReference type="RefSeq" id="WP_013173782.1">
    <property type="nucleotide sequence ID" value="NC_014219.1"/>
</dbReference>
<dbReference type="HOGENOM" id="CLU_040038_4_0_9"/>
<dbReference type="Proteomes" id="UP000000271">
    <property type="component" value="Chromosome"/>
</dbReference>
<evidence type="ECO:0000259" key="1">
    <source>
        <dbReference type="Pfam" id="PF13586"/>
    </source>
</evidence>
<evidence type="ECO:0000313" key="3">
    <source>
        <dbReference type="Proteomes" id="UP000000271"/>
    </source>
</evidence>
<dbReference type="InterPro" id="IPR025668">
    <property type="entry name" value="Tnp_DDE_dom"/>
</dbReference>
<reference evidence="2" key="1">
    <citation type="submission" date="2009-10" db="EMBL/GenBank/DDBJ databases">
        <title>Complete sequence of Bacillus selenitireducens MLS10.</title>
        <authorList>
            <consortium name="US DOE Joint Genome Institute"/>
            <person name="Lucas S."/>
            <person name="Copeland A."/>
            <person name="Lapidus A."/>
            <person name="Glavina del Rio T."/>
            <person name="Dalin E."/>
            <person name="Tice H."/>
            <person name="Bruce D."/>
            <person name="Goodwin L."/>
            <person name="Pitluck S."/>
            <person name="Sims D."/>
            <person name="Brettin T."/>
            <person name="Detter J.C."/>
            <person name="Han C."/>
            <person name="Larimer F."/>
            <person name="Land M."/>
            <person name="Hauser L."/>
            <person name="Kyrpides N."/>
            <person name="Ovchinnikova G."/>
            <person name="Stolz J."/>
        </authorList>
    </citation>
    <scope>NUCLEOTIDE SEQUENCE [LARGE SCALE GENOMIC DNA]</scope>
    <source>
        <strain evidence="2">MLS10</strain>
    </source>
</reference>
<evidence type="ECO:0000313" key="2">
    <source>
        <dbReference type="EMBL" id="ADI00369.1"/>
    </source>
</evidence>
<dbReference type="EMBL" id="CP001791">
    <property type="protein sequence ID" value="ADI00369.1"/>
    <property type="molecule type" value="Genomic_DNA"/>
</dbReference>
<name>D6XZ84_BACIE</name>
<feature type="domain" description="Transposase DDE" evidence="1">
    <location>
        <begin position="208"/>
        <end position="297"/>
    </location>
</feature>
<proteinExistence type="predicted"/>
<accession>D6XZ84</accession>
<keyword evidence="3" id="KW-1185">Reference proteome</keyword>